<organism evidence="2">
    <name type="scientific">Culicoides sonorensis</name>
    <name type="common">Biting midge</name>
    <dbReference type="NCBI Taxonomy" id="179676"/>
    <lineage>
        <taxon>Eukaryota</taxon>
        <taxon>Metazoa</taxon>
        <taxon>Ecdysozoa</taxon>
        <taxon>Arthropoda</taxon>
        <taxon>Hexapoda</taxon>
        <taxon>Insecta</taxon>
        <taxon>Pterygota</taxon>
        <taxon>Neoptera</taxon>
        <taxon>Endopterygota</taxon>
        <taxon>Diptera</taxon>
        <taxon>Nematocera</taxon>
        <taxon>Chironomoidea</taxon>
        <taxon>Ceratopogonidae</taxon>
        <taxon>Ceratopogoninae</taxon>
        <taxon>Culicoides</taxon>
        <taxon>Monoculicoides</taxon>
    </lineage>
</organism>
<dbReference type="SUPFAM" id="SSF50978">
    <property type="entry name" value="WD40 repeat-like"/>
    <property type="match status" value="1"/>
</dbReference>
<feature type="region of interest" description="Disordered" evidence="1">
    <location>
        <begin position="53"/>
        <end position="220"/>
    </location>
</feature>
<dbReference type="GO" id="GO:0005929">
    <property type="term" value="C:cilium"/>
    <property type="evidence" value="ECO:0007669"/>
    <property type="project" value="GOC"/>
</dbReference>
<dbReference type="EMBL" id="UFQT01001978">
    <property type="protein sequence ID" value="SSX32280.1"/>
    <property type="molecule type" value="Genomic_DNA"/>
</dbReference>
<evidence type="ECO:0000256" key="1">
    <source>
        <dbReference type="SAM" id="MobiDB-lite"/>
    </source>
</evidence>
<feature type="compositionally biased region" description="Basic and acidic residues" evidence="1">
    <location>
        <begin position="186"/>
        <end position="209"/>
    </location>
</feature>
<name>A0A336MQC3_CULSO</name>
<dbReference type="PANTHER" id="PTHR16022:SF0">
    <property type="entry name" value="CYTOPLASMIC DYNEIN 2 INTERMEDIATE CHAIN 1"/>
    <property type="match status" value="1"/>
</dbReference>
<dbReference type="InterPro" id="IPR042505">
    <property type="entry name" value="DYNC2I1"/>
</dbReference>
<dbReference type="VEuPathDB" id="VectorBase:CSON004778"/>
<dbReference type="GO" id="GO:0045503">
    <property type="term" value="F:dynein light chain binding"/>
    <property type="evidence" value="ECO:0007669"/>
    <property type="project" value="InterPro"/>
</dbReference>
<dbReference type="GO" id="GO:0042073">
    <property type="term" value="P:intraciliary transport"/>
    <property type="evidence" value="ECO:0007669"/>
    <property type="project" value="InterPro"/>
</dbReference>
<evidence type="ECO:0000313" key="2">
    <source>
        <dbReference type="EMBL" id="SSX32280.1"/>
    </source>
</evidence>
<accession>A0A336MQC3</accession>
<proteinExistence type="predicted"/>
<dbReference type="GO" id="GO:0005868">
    <property type="term" value="C:cytoplasmic dynein complex"/>
    <property type="evidence" value="ECO:0007669"/>
    <property type="project" value="InterPro"/>
</dbReference>
<dbReference type="InterPro" id="IPR036322">
    <property type="entry name" value="WD40_repeat_dom_sf"/>
</dbReference>
<sequence length="834" mass="94319">MARNFNGFILAQDPKPTVLKKAQSVNKSTSNGKPKSLLQENLSLVKAETKKIYGGSSSTTKVSNGKSTISTKKPLKATKEVKTSTLAANIKPKPNFVKSKSKDSSSNGKSETNKPIIHLRSRSRTLEPHEIVLLKHPNNTEEPGVYVPQGDSIEIDIKKDEIEPKEDSDPSYESDFEEYESDFSDESSKTNGTHESETKTTDNEEHLENEPEDDDSTEQSENFTTAIEIVKPIAASYKNSLSSQKKSSGLYERSYEIIKKITLDHMSYEIYEATPVPYQTFMKLYGNSHSMQNSTQTDTFTKSAETQTTIHKKVSVWTQFPIEISTQTDSGYDESTMISIEDDSNKSEWMEKTLQTLSYHKSPVNLMDYSFDMDKLNAFLMKSLPTISSILERNTKTKSLQSTTLEISRGFKEIDIKNLNRDSNVSLIYAHPEVPDTFLTVHTSKTYDNFTQECLVCIWNTAFPDPIKILSCWNWISCLLIVPTMKTVIVGGAKDGVLICWDTLERVQWNRAFPLNFHNAPSVVTTSSDSSGAPYSGEIISVRFIPSSRSENLNQTCKICTLHEEGLIIQWSLLYMQSTGNDSLIKAKLDQGAMWSKLKLIKTNSNVIITLPTFSATSSENGLKIETDLEKTFKYFEAGIYNDKVLQNISEIEKTKTKYHLMSLSERVLDFLIVNNEQFVVLTNKNYLYTCSIANEKSKLKRLNVNSDNEAYGVKMCQISLGHVAVLLSNGIIKFINFNRESDQEILTQYRMDDISIFSTISLRYDTILFGCSDRQLFIKANNKLTIFNVNEATETCVTLQENVKYFQFIKGIDKDMKLAMLLQDGTVIIHFLK</sequence>
<feature type="compositionally biased region" description="Basic and acidic residues" evidence="1">
    <location>
        <begin position="155"/>
        <end position="168"/>
    </location>
</feature>
<feature type="compositionally biased region" description="Polar residues" evidence="1">
    <location>
        <begin position="55"/>
        <end position="71"/>
    </location>
</feature>
<gene>
    <name evidence="2" type="primary">CSON004778</name>
</gene>
<feature type="compositionally biased region" description="Acidic residues" evidence="1">
    <location>
        <begin position="169"/>
        <end position="185"/>
    </location>
</feature>
<reference evidence="2" key="1">
    <citation type="submission" date="2018-07" db="EMBL/GenBank/DDBJ databases">
        <authorList>
            <person name="Quirk P.G."/>
            <person name="Krulwich T.A."/>
        </authorList>
    </citation>
    <scope>NUCLEOTIDE SEQUENCE</scope>
</reference>
<dbReference type="PANTHER" id="PTHR16022">
    <property type="entry name" value="WD REPEAT DOMAIN 60"/>
    <property type="match status" value="1"/>
</dbReference>
<feature type="compositionally biased region" description="Basic and acidic residues" evidence="1">
    <location>
        <begin position="124"/>
        <end position="133"/>
    </location>
</feature>
<dbReference type="GO" id="GO:0045504">
    <property type="term" value="F:dynein heavy chain binding"/>
    <property type="evidence" value="ECO:0007669"/>
    <property type="project" value="InterPro"/>
</dbReference>
<protein>
    <submittedName>
        <fullName evidence="2">CSON004778 protein</fullName>
    </submittedName>
</protein>
<dbReference type="AlphaFoldDB" id="A0A336MQC3"/>